<sequence>MEVTGVVLGGIPIALYVLDNYKRCLRAAKDIKNYQRKLEVFRLHVFVQNEQLQVTLQNIGLHTIDDQLPTKADLKEHLESLYPADKCDKFIGILSEMEEIVKKLLDKLDVDTQGKPKWTREAPDRVCWEWRRVRRGLNTSARDELVHELQYWNTALSKVFEKPEIPQNEDGPLVQRIQGQFNAKMCNATRKNVSCTYVALAQAWKYKSARSGPLTLTVSTNGGSWASLTSEVEHDPTTVSQASPKPISLAPPSLPNSQKRKKVFFWSKDQTPVETQTSSGRLA</sequence>
<dbReference type="EMBL" id="NKUJ01000289">
    <property type="protein sequence ID" value="RMJ08410.1"/>
    <property type="molecule type" value="Genomic_DNA"/>
</dbReference>
<keyword evidence="3" id="KW-1185">Reference proteome</keyword>
<evidence type="ECO:0000313" key="3">
    <source>
        <dbReference type="Proteomes" id="UP000277212"/>
    </source>
</evidence>
<feature type="region of interest" description="Disordered" evidence="1">
    <location>
        <begin position="236"/>
        <end position="283"/>
    </location>
</feature>
<organism evidence="2 3">
    <name type="scientific">Fusarium kuroshium</name>
    <dbReference type="NCBI Taxonomy" id="2010991"/>
    <lineage>
        <taxon>Eukaryota</taxon>
        <taxon>Fungi</taxon>
        <taxon>Dikarya</taxon>
        <taxon>Ascomycota</taxon>
        <taxon>Pezizomycotina</taxon>
        <taxon>Sordariomycetes</taxon>
        <taxon>Hypocreomycetidae</taxon>
        <taxon>Hypocreales</taxon>
        <taxon>Nectriaceae</taxon>
        <taxon>Fusarium</taxon>
        <taxon>Fusarium solani species complex</taxon>
    </lineage>
</organism>
<comment type="caution">
    <text evidence="2">The sequence shown here is derived from an EMBL/GenBank/DDBJ whole genome shotgun (WGS) entry which is preliminary data.</text>
</comment>
<gene>
    <name evidence="2" type="ORF">CDV36_011974</name>
</gene>
<name>A0A3M2RSW2_9HYPO</name>
<dbReference type="PANTHER" id="PTHR35186">
    <property type="entry name" value="ANK_REP_REGION DOMAIN-CONTAINING PROTEIN"/>
    <property type="match status" value="1"/>
</dbReference>
<protein>
    <submittedName>
        <fullName evidence="2">Uncharacterized protein</fullName>
    </submittedName>
</protein>
<feature type="compositionally biased region" description="Polar residues" evidence="1">
    <location>
        <begin position="268"/>
        <end position="283"/>
    </location>
</feature>
<dbReference type="Proteomes" id="UP000277212">
    <property type="component" value="Unassembled WGS sequence"/>
</dbReference>
<evidence type="ECO:0000256" key="1">
    <source>
        <dbReference type="SAM" id="MobiDB-lite"/>
    </source>
</evidence>
<reference evidence="2 3" key="1">
    <citation type="submission" date="2017-06" db="EMBL/GenBank/DDBJ databases">
        <title>Comparative genomic analysis of Ambrosia Fusariam Clade fungi.</title>
        <authorList>
            <person name="Stajich J.E."/>
            <person name="Carrillo J."/>
            <person name="Kijimoto T."/>
            <person name="Eskalen A."/>
            <person name="O'Donnell K."/>
            <person name="Kasson M."/>
        </authorList>
    </citation>
    <scope>NUCLEOTIDE SEQUENCE [LARGE SCALE GENOMIC DNA]</scope>
    <source>
        <strain evidence="2">UCR3666</strain>
    </source>
</reference>
<dbReference type="AlphaFoldDB" id="A0A3M2RSW2"/>
<dbReference type="PANTHER" id="PTHR35186:SF4">
    <property type="entry name" value="PRION-INHIBITION AND PROPAGATION HELO DOMAIN-CONTAINING PROTEIN"/>
    <property type="match status" value="1"/>
</dbReference>
<evidence type="ECO:0000313" key="2">
    <source>
        <dbReference type="EMBL" id="RMJ08410.1"/>
    </source>
</evidence>
<proteinExistence type="predicted"/>
<dbReference type="OrthoDB" id="3565018at2759"/>
<accession>A0A3M2RSW2</accession>